<organism evidence="2 3">
    <name type="scientific">Planococcus shixiaomingii</name>
    <dbReference type="NCBI Taxonomy" id="3058393"/>
    <lineage>
        <taxon>Bacteria</taxon>
        <taxon>Bacillati</taxon>
        <taxon>Bacillota</taxon>
        <taxon>Bacilli</taxon>
        <taxon>Bacillales</taxon>
        <taxon>Caryophanaceae</taxon>
        <taxon>Planococcus</taxon>
    </lineage>
</organism>
<dbReference type="EMBL" id="JAUJWV010000002">
    <property type="protein sequence ID" value="MDN7242922.1"/>
    <property type="molecule type" value="Genomic_DNA"/>
</dbReference>
<dbReference type="PROSITE" id="PS51186">
    <property type="entry name" value="GNAT"/>
    <property type="match status" value="1"/>
</dbReference>
<feature type="domain" description="N-acetyltransferase" evidence="1">
    <location>
        <begin position="2"/>
        <end position="170"/>
    </location>
</feature>
<dbReference type="Pfam" id="PF00583">
    <property type="entry name" value="Acetyltransf_1"/>
    <property type="match status" value="1"/>
</dbReference>
<evidence type="ECO:0000259" key="1">
    <source>
        <dbReference type="PROSITE" id="PS51186"/>
    </source>
</evidence>
<keyword evidence="3" id="KW-1185">Reference proteome</keyword>
<comment type="caution">
    <text evidence="2">The sequence shown here is derived from an EMBL/GenBank/DDBJ whole genome shotgun (WGS) entry which is preliminary data.</text>
</comment>
<reference evidence="2 3" key="1">
    <citation type="submission" date="2023-06" db="EMBL/GenBank/DDBJ databases">
        <title>Novel species in genus Planococcus.</title>
        <authorList>
            <person name="Ning S."/>
        </authorList>
    </citation>
    <scope>NUCLEOTIDE SEQUENCE [LARGE SCALE GENOMIC DNA]</scope>
    <source>
        <strain evidence="2 3">N028</strain>
    </source>
</reference>
<dbReference type="InterPro" id="IPR000182">
    <property type="entry name" value="GNAT_dom"/>
</dbReference>
<protein>
    <submittedName>
        <fullName evidence="2">GNAT family N-acetyltransferase</fullName>
    </submittedName>
</protein>
<sequence length="170" mass="19194">MMEIVKADPQHVHGIIDVCVAGYWATYGETHSKEYIERVINVFYNPERVLTEVTFTDRNWGGYFVALDGGEVVGAGGGGMIGETAGEVFVLYLKPGRRNEGIGTLLLNAITKQHKEEFGATEQWVSVQKGNAKGIPFYEARGFRFQQEQMGYENAEEENYVSLRYNRRLD</sequence>
<evidence type="ECO:0000313" key="3">
    <source>
        <dbReference type="Proteomes" id="UP001172055"/>
    </source>
</evidence>
<proteinExistence type="predicted"/>
<name>A0ABT8N4V4_9BACL</name>
<evidence type="ECO:0000313" key="2">
    <source>
        <dbReference type="EMBL" id="MDN7242922.1"/>
    </source>
</evidence>
<gene>
    <name evidence="2" type="ORF">QWY14_13995</name>
</gene>
<dbReference type="SUPFAM" id="SSF55729">
    <property type="entry name" value="Acyl-CoA N-acyltransferases (Nat)"/>
    <property type="match status" value="1"/>
</dbReference>
<accession>A0ABT8N4V4</accession>
<dbReference type="Gene3D" id="3.40.630.30">
    <property type="match status" value="1"/>
</dbReference>
<dbReference type="InterPro" id="IPR016181">
    <property type="entry name" value="Acyl_CoA_acyltransferase"/>
</dbReference>
<dbReference type="Proteomes" id="UP001172055">
    <property type="component" value="Unassembled WGS sequence"/>
</dbReference>